<dbReference type="EMBL" id="JABKKF010000004">
    <property type="protein sequence ID" value="NPD91834.1"/>
    <property type="molecule type" value="Genomic_DNA"/>
</dbReference>
<reference evidence="1 2" key="1">
    <citation type="submission" date="2020-05" db="EMBL/GenBank/DDBJ databases">
        <title>Distinct polysaccharide utilization as determinants for interspecies competition between intestinal Prevotella spp.</title>
        <authorList>
            <person name="Galvez E.J.C."/>
            <person name="Iljazovic A."/>
            <person name="Strowig T."/>
        </authorList>
    </citation>
    <scope>NUCLEOTIDE SEQUENCE [LARGE SCALE GENOMIC DNA]</scope>
    <source>
        <strain evidence="1 2">PMUR</strain>
    </source>
</reference>
<dbReference type="Proteomes" id="UP000714420">
    <property type="component" value="Unassembled WGS sequence"/>
</dbReference>
<name>A0ABX2AKV7_9BACT</name>
<protein>
    <submittedName>
        <fullName evidence="1">Sigma-70 family RNA polymerase sigma factor</fullName>
    </submittedName>
</protein>
<dbReference type="SUPFAM" id="SSF88946">
    <property type="entry name" value="Sigma2 domain of RNA polymerase sigma factors"/>
    <property type="match status" value="1"/>
</dbReference>
<comment type="caution">
    <text evidence="1">The sequence shown here is derived from an EMBL/GenBank/DDBJ whole genome shotgun (WGS) entry which is preliminary data.</text>
</comment>
<organism evidence="1 2">
    <name type="scientific">Xylanibacter muris</name>
    <dbReference type="NCBI Taxonomy" id="2736290"/>
    <lineage>
        <taxon>Bacteria</taxon>
        <taxon>Pseudomonadati</taxon>
        <taxon>Bacteroidota</taxon>
        <taxon>Bacteroidia</taxon>
        <taxon>Bacteroidales</taxon>
        <taxon>Prevotellaceae</taxon>
        <taxon>Xylanibacter</taxon>
    </lineage>
</organism>
<gene>
    <name evidence="1" type="ORF">HPS56_05625</name>
</gene>
<dbReference type="Gene3D" id="1.10.1740.10">
    <property type="match status" value="1"/>
</dbReference>
<keyword evidence="2" id="KW-1185">Reference proteome</keyword>
<sequence length="214" mass="25053">MTDFFKIRRKGFTDSEYVEGIKARDSRIQCSLYEKCREMFLKNTSKYGGLSFDDMKDLFQEAYIIMWEKMERGDIFSDADGVFARRTDGTVYPTGIAGFFMQTVSNKYHDRLRQCRNTVELDSYTDIVIFPDDDPDITRDKIVGQCVKTMPQRCVEILTMFYYEKKTLEEILVERMNNSSYDGLKTSKYKCVKKLKTRIREAFSMAGLKVPSDI</sequence>
<dbReference type="RefSeq" id="WP_172275186.1">
    <property type="nucleotide sequence ID" value="NZ_CASGMU010000003.1"/>
</dbReference>
<evidence type="ECO:0000313" key="2">
    <source>
        <dbReference type="Proteomes" id="UP000714420"/>
    </source>
</evidence>
<evidence type="ECO:0000313" key="1">
    <source>
        <dbReference type="EMBL" id="NPD91834.1"/>
    </source>
</evidence>
<accession>A0ABX2AKV7</accession>
<dbReference type="InterPro" id="IPR013325">
    <property type="entry name" value="RNA_pol_sigma_r2"/>
</dbReference>
<proteinExistence type="predicted"/>